<reference evidence="1 2" key="1">
    <citation type="journal article" date="2019" name="Sci. Rep.">
        <title>Orb-weaving spider Araneus ventricosus genome elucidates the spidroin gene catalogue.</title>
        <authorList>
            <person name="Kono N."/>
            <person name="Nakamura H."/>
            <person name="Ohtoshi R."/>
            <person name="Moran D.A.P."/>
            <person name="Shinohara A."/>
            <person name="Yoshida Y."/>
            <person name="Fujiwara M."/>
            <person name="Mori M."/>
            <person name="Tomita M."/>
            <person name="Arakawa K."/>
        </authorList>
    </citation>
    <scope>NUCLEOTIDE SEQUENCE [LARGE SCALE GENOMIC DNA]</scope>
</reference>
<evidence type="ECO:0000313" key="1">
    <source>
        <dbReference type="EMBL" id="GBO29879.1"/>
    </source>
</evidence>
<name>A0A4Y2VXL7_ARAVE</name>
<dbReference type="OrthoDB" id="6422197at2759"/>
<gene>
    <name evidence="1" type="ORF">AVEN_202104_1</name>
</gene>
<evidence type="ECO:0000313" key="2">
    <source>
        <dbReference type="Proteomes" id="UP000499080"/>
    </source>
</evidence>
<feature type="non-terminal residue" evidence="1">
    <location>
        <position position="49"/>
    </location>
</feature>
<dbReference type="CDD" id="cd00167">
    <property type="entry name" value="SANT"/>
    <property type="match status" value="1"/>
</dbReference>
<keyword evidence="2" id="KW-1185">Reference proteome</keyword>
<accession>A0A4Y2VXL7</accession>
<protein>
    <recommendedName>
        <fullName evidence="3">Myb-like domain-containing protein</fullName>
    </recommendedName>
</protein>
<dbReference type="Proteomes" id="UP000499080">
    <property type="component" value="Unassembled WGS sequence"/>
</dbReference>
<sequence>MPKTYQNKRGCGHWSDRELTDLAAGLQKYGFADPQKISSVIKTKSATSV</sequence>
<evidence type="ECO:0008006" key="3">
    <source>
        <dbReference type="Google" id="ProtNLM"/>
    </source>
</evidence>
<proteinExistence type="predicted"/>
<dbReference type="InterPro" id="IPR001005">
    <property type="entry name" value="SANT/Myb"/>
</dbReference>
<comment type="caution">
    <text evidence="1">The sequence shown here is derived from an EMBL/GenBank/DDBJ whole genome shotgun (WGS) entry which is preliminary data.</text>
</comment>
<organism evidence="1 2">
    <name type="scientific">Araneus ventricosus</name>
    <name type="common">Orbweaver spider</name>
    <name type="synonym">Epeira ventricosa</name>
    <dbReference type="NCBI Taxonomy" id="182803"/>
    <lineage>
        <taxon>Eukaryota</taxon>
        <taxon>Metazoa</taxon>
        <taxon>Ecdysozoa</taxon>
        <taxon>Arthropoda</taxon>
        <taxon>Chelicerata</taxon>
        <taxon>Arachnida</taxon>
        <taxon>Araneae</taxon>
        <taxon>Araneomorphae</taxon>
        <taxon>Entelegynae</taxon>
        <taxon>Araneoidea</taxon>
        <taxon>Araneidae</taxon>
        <taxon>Araneus</taxon>
    </lineage>
</organism>
<dbReference type="AlphaFoldDB" id="A0A4Y2VXL7"/>
<dbReference type="EMBL" id="BGPR01053071">
    <property type="protein sequence ID" value="GBO29879.1"/>
    <property type="molecule type" value="Genomic_DNA"/>
</dbReference>